<dbReference type="EMBL" id="JAQQPM010000002">
    <property type="protein sequence ID" value="KAK2067998.1"/>
    <property type="molecule type" value="Genomic_DNA"/>
</dbReference>
<protein>
    <submittedName>
        <fullName evidence="2">Uncharacterized protein</fullName>
    </submittedName>
</protein>
<dbReference type="Proteomes" id="UP001217918">
    <property type="component" value="Unassembled WGS sequence"/>
</dbReference>
<gene>
    <name evidence="2" type="ORF">P8C59_002672</name>
</gene>
<keyword evidence="3" id="KW-1185">Reference proteome</keyword>
<feature type="region of interest" description="Disordered" evidence="1">
    <location>
        <begin position="142"/>
        <end position="179"/>
    </location>
</feature>
<name>A0AAD9MBN7_9PEZI</name>
<evidence type="ECO:0000313" key="3">
    <source>
        <dbReference type="Proteomes" id="UP001217918"/>
    </source>
</evidence>
<dbReference type="AlphaFoldDB" id="A0AAD9MBN7"/>
<accession>A0AAD9MBN7</accession>
<feature type="compositionally biased region" description="Low complexity" evidence="1">
    <location>
        <begin position="167"/>
        <end position="179"/>
    </location>
</feature>
<sequence>MATLTMTSAPVPKRSWASAAGSAAPRAAAPTATISMAAKPAAKPEPCPHSGDVTRAPALNPRRQYTTRTNWQKGEIAFLKPAVAMEPADRHDLVASGYIPERACCHPVIVLERAGPAATHCLVTTVSAYSASAENNFVPPWRQRAHSRKHRQDFRAFDGSVRPPPDTTTTAPSQPQQQQQQHALLRLCDGRRMPKPRASWVYVQTCWVVPVAVLGHFDKAGAGPPLRMTADSLADLRSHMAARSKAYDLCLADPRLAHQNTRHDPVGRTFHHHENTHTAIEQKHSTRELNILLDRVRQDTSQIHRGLRISSEAMPLPQTRATKSNK</sequence>
<feature type="region of interest" description="Disordered" evidence="1">
    <location>
        <begin position="1"/>
        <end position="22"/>
    </location>
</feature>
<evidence type="ECO:0000313" key="2">
    <source>
        <dbReference type="EMBL" id="KAK2067998.1"/>
    </source>
</evidence>
<evidence type="ECO:0000256" key="1">
    <source>
        <dbReference type="SAM" id="MobiDB-lite"/>
    </source>
</evidence>
<reference evidence="2" key="1">
    <citation type="journal article" date="2023" name="Mol. Plant Microbe Interact.">
        <title>Elucidating the Obligate Nature and Biological Capacity of an Invasive Fungal Corn Pathogen.</title>
        <authorList>
            <person name="MacCready J.S."/>
            <person name="Roggenkamp E.M."/>
            <person name="Gdanetz K."/>
            <person name="Chilvers M.I."/>
        </authorList>
    </citation>
    <scope>NUCLEOTIDE SEQUENCE</scope>
    <source>
        <strain evidence="2">PM02</strain>
    </source>
</reference>
<feature type="region of interest" description="Disordered" evidence="1">
    <location>
        <begin position="37"/>
        <end position="67"/>
    </location>
</feature>
<organism evidence="2 3">
    <name type="scientific">Phyllachora maydis</name>
    <dbReference type="NCBI Taxonomy" id="1825666"/>
    <lineage>
        <taxon>Eukaryota</taxon>
        <taxon>Fungi</taxon>
        <taxon>Dikarya</taxon>
        <taxon>Ascomycota</taxon>
        <taxon>Pezizomycotina</taxon>
        <taxon>Sordariomycetes</taxon>
        <taxon>Sordariomycetidae</taxon>
        <taxon>Phyllachorales</taxon>
        <taxon>Phyllachoraceae</taxon>
        <taxon>Phyllachora</taxon>
    </lineage>
</organism>
<feature type="compositionally biased region" description="Basic residues" evidence="1">
    <location>
        <begin position="143"/>
        <end position="152"/>
    </location>
</feature>
<proteinExistence type="predicted"/>
<comment type="caution">
    <text evidence="2">The sequence shown here is derived from an EMBL/GenBank/DDBJ whole genome shotgun (WGS) entry which is preliminary data.</text>
</comment>